<name>A0A0R1XK11_9LACO</name>
<dbReference type="PATRIC" id="fig|1423734.3.peg.1665"/>
<proteinExistence type="predicted"/>
<dbReference type="SUPFAM" id="SSF48317">
    <property type="entry name" value="Acid phosphatase/Vanadium-dependent haloperoxidase"/>
    <property type="match status" value="1"/>
</dbReference>
<sequence length="595" mass="63204">MKTKQHTLFKVVLKCSLALTIASTTLGGTFANTLVPASAATTTSVLAPSHNDTLTPVPASYGYFIEHYKDNIKTNTSPQTNPAIAIFNNTFLSYWSAPDSLAKNSGVLQENLNKAIAITNSANQTEIDRSYLTDRRDLRYNLISGLGPYAPAFIKAANAKTDFNNVPKAALPADAPYSSMKWADEDAKLGSVVQLVDLTEGSAWSGTGTPKAYIKFTRPYRQSDQVKVNPYLTNVMAAAPQNDYDFPSGHTTAAFETGETLAYVFPQRFQELITRSSEVGYDRVLAGRHSPLAVMGGRVLGTAMTAATLNDPANQALITSAYQNAQNTLSQASDASAPDTFADYQQNLKDYTDRLTYGFAPIGVTTNPMVVPKGAEVLLKTRQPYLSDDQRRAVLASTGLPSGYPMLDDAEGWGRLNLFAAANGYGSFTDATEVTMDAAKGGFNANDTWKNNISGTGSFTKAGTGALTLLGANSYTGGTALNGGTLTAANQTALGTGNVTTTNGTLAVNTDTLNVNGDYTQKASSTLQLDNNSALNINGTANLGGTLVVNGTKGAQKTTILTYKQHSGEFTNVVLKGFSQNARVVYNANNVQIEQ</sequence>
<comment type="caution">
    <text evidence="4">The sequence shown here is derived from an EMBL/GenBank/DDBJ whole genome shotgun (WGS) entry which is preliminary data.</text>
</comment>
<keyword evidence="5" id="KW-1185">Reference proteome</keyword>
<dbReference type="RefSeq" id="WP_057003006.1">
    <property type="nucleotide sequence ID" value="NZ_AZGA01000088.1"/>
</dbReference>
<dbReference type="InterPro" id="IPR000326">
    <property type="entry name" value="PAP2/HPO"/>
</dbReference>
<dbReference type="InterPro" id="IPR036938">
    <property type="entry name" value="PAP2/HPO_sf"/>
</dbReference>
<evidence type="ECO:0000313" key="4">
    <source>
        <dbReference type="EMBL" id="KRM30512.1"/>
    </source>
</evidence>
<dbReference type="InterPro" id="IPR011050">
    <property type="entry name" value="Pectin_lyase_fold/virulence"/>
</dbReference>
<dbReference type="SMART" id="SM00014">
    <property type="entry name" value="acidPPc"/>
    <property type="match status" value="1"/>
</dbReference>
<feature type="chain" id="PRO_5039338879" evidence="2">
    <location>
        <begin position="28"/>
        <end position="595"/>
    </location>
</feature>
<evidence type="ECO:0000259" key="3">
    <source>
        <dbReference type="SMART" id="SM00014"/>
    </source>
</evidence>
<dbReference type="EMBL" id="AZGA01000088">
    <property type="protein sequence ID" value="KRM30512.1"/>
    <property type="molecule type" value="Genomic_DNA"/>
</dbReference>
<feature type="signal peptide" evidence="2">
    <location>
        <begin position="1"/>
        <end position="27"/>
    </location>
</feature>
<organism evidence="4 5">
    <name type="scientific">Agrilactobacillus composti DSM 18527 = JCM 14202</name>
    <dbReference type="NCBI Taxonomy" id="1423734"/>
    <lineage>
        <taxon>Bacteria</taxon>
        <taxon>Bacillati</taxon>
        <taxon>Bacillota</taxon>
        <taxon>Bacilli</taxon>
        <taxon>Lactobacillales</taxon>
        <taxon>Lactobacillaceae</taxon>
        <taxon>Agrilactobacillus</taxon>
    </lineage>
</organism>
<dbReference type="AlphaFoldDB" id="A0A0R1XK11"/>
<evidence type="ECO:0000256" key="1">
    <source>
        <dbReference type="ARBA" id="ARBA00022729"/>
    </source>
</evidence>
<reference evidence="4 5" key="1">
    <citation type="journal article" date="2015" name="Genome Announc.">
        <title>Expanding the biotechnology potential of lactobacilli through comparative genomics of 213 strains and associated genera.</title>
        <authorList>
            <person name="Sun Z."/>
            <person name="Harris H.M."/>
            <person name="McCann A."/>
            <person name="Guo C."/>
            <person name="Argimon S."/>
            <person name="Zhang W."/>
            <person name="Yang X."/>
            <person name="Jeffery I.B."/>
            <person name="Cooney J.C."/>
            <person name="Kagawa T.F."/>
            <person name="Liu W."/>
            <person name="Song Y."/>
            <person name="Salvetti E."/>
            <person name="Wrobel A."/>
            <person name="Rasinkangas P."/>
            <person name="Parkhill J."/>
            <person name="Rea M.C."/>
            <person name="O'Sullivan O."/>
            <person name="Ritari J."/>
            <person name="Douillard F.P."/>
            <person name="Paul Ross R."/>
            <person name="Yang R."/>
            <person name="Briner A.E."/>
            <person name="Felis G.E."/>
            <person name="de Vos W.M."/>
            <person name="Barrangou R."/>
            <person name="Klaenhammer T.R."/>
            <person name="Caufield P.W."/>
            <person name="Cui Y."/>
            <person name="Zhang H."/>
            <person name="O'Toole P.W."/>
        </authorList>
    </citation>
    <scope>NUCLEOTIDE SEQUENCE [LARGE SCALE GENOMIC DNA]</scope>
    <source>
        <strain evidence="4 5">DSM 18527</strain>
    </source>
</reference>
<dbReference type="Proteomes" id="UP000051236">
    <property type="component" value="Unassembled WGS sequence"/>
</dbReference>
<dbReference type="Pfam" id="PF12951">
    <property type="entry name" value="PATR"/>
    <property type="match status" value="1"/>
</dbReference>
<dbReference type="SUPFAM" id="SSF51126">
    <property type="entry name" value="Pectin lyase-like"/>
    <property type="match status" value="1"/>
</dbReference>
<dbReference type="InterPro" id="IPR013425">
    <property type="entry name" value="Autotrns_rpt"/>
</dbReference>
<feature type="domain" description="Phosphatidic acid phosphatase type 2/haloperoxidase" evidence="3">
    <location>
        <begin position="193"/>
        <end position="309"/>
    </location>
</feature>
<dbReference type="Gene3D" id="1.20.144.10">
    <property type="entry name" value="Phosphatidic acid phosphatase type 2/haloperoxidase"/>
    <property type="match status" value="1"/>
</dbReference>
<dbReference type="Pfam" id="PF01569">
    <property type="entry name" value="PAP2"/>
    <property type="match status" value="1"/>
</dbReference>
<evidence type="ECO:0000313" key="5">
    <source>
        <dbReference type="Proteomes" id="UP000051236"/>
    </source>
</evidence>
<keyword evidence="1 2" id="KW-0732">Signal</keyword>
<protein>
    <submittedName>
        <fullName evidence="4">Membrane-associated phospholipid phosphatase</fullName>
    </submittedName>
</protein>
<evidence type="ECO:0000256" key="2">
    <source>
        <dbReference type="SAM" id="SignalP"/>
    </source>
</evidence>
<accession>A0A0R1XK11</accession>
<gene>
    <name evidence="4" type="ORF">FC83_GL001646</name>
</gene>
<dbReference type="NCBIfam" id="TIGR02601">
    <property type="entry name" value="autotrns_rpt"/>
    <property type="match status" value="1"/>
</dbReference>
<dbReference type="eggNOG" id="COG0671">
    <property type="taxonomic scope" value="Bacteria"/>
</dbReference>
<dbReference type="STRING" id="1423734.FC83_GL001646"/>